<protein>
    <submittedName>
        <fullName evidence="2">749_t:CDS:1</fullName>
    </submittedName>
</protein>
<dbReference type="AlphaFoldDB" id="A0A9N9HZT1"/>
<feature type="non-terminal residue" evidence="2">
    <location>
        <position position="112"/>
    </location>
</feature>
<evidence type="ECO:0000256" key="1">
    <source>
        <dbReference type="SAM" id="MobiDB-lite"/>
    </source>
</evidence>
<feature type="region of interest" description="Disordered" evidence="1">
    <location>
        <begin position="1"/>
        <end position="20"/>
    </location>
</feature>
<dbReference type="Proteomes" id="UP000789396">
    <property type="component" value="Unassembled WGS sequence"/>
</dbReference>
<gene>
    <name evidence="2" type="ORF">RFULGI_LOCUS11037</name>
</gene>
<evidence type="ECO:0000313" key="2">
    <source>
        <dbReference type="EMBL" id="CAG8714088.1"/>
    </source>
</evidence>
<keyword evidence="3" id="KW-1185">Reference proteome</keyword>
<name>A0A9N9HZT1_9GLOM</name>
<dbReference type="EMBL" id="CAJVPZ010023048">
    <property type="protein sequence ID" value="CAG8714088.1"/>
    <property type="molecule type" value="Genomic_DNA"/>
</dbReference>
<evidence type="ECO:0000313" key="3">
    <source>
        <dbReference type="Proteomes" id="UP000789396"/>
    </source>
</evidence>
<sequence>MPPLSKQKKHIKNISKNQEENKKQWQKIINLIEEINPILFPEIYKTFFNISYMSQHPITTQQKLVNMIDKMSNHEKSKAIKLLNTMHYPKGKNKDTIISAHLQNKAMDFIKE</sequence>
<reference evidence="2" key="1">
    <citation type="submission" date="2021-06" db="EMBL/GenBank/DDBJ databases">
        <authorList>
            <person name="Kallberg Y."/>
            <person name="Tangrot J."/>
            <person name="Rosling A."/>
        </authorList>
    </citation>
    <scope>NUCLEOTIDE SEQUENCE</scope>
    <source>
        <strain evidence="2">IN212</strain>
    </source>
</reference>
<feature type="compositionally biased region" description="Basic residues" evidence="1">
    <location>
        <begin position="1"/>
        <end position="13"/>
    </location>
</feature>
<dbReference type="OrthoDB" id="2486332at2759"/>
<accession>A0A9N9HZT1</accession>
<organism evidence="2 3">
    <name type="scientific">Racocetra fulgida</name>
    <dbReference type="NCBI Taxonomy" id="60492"/>
    <lineage>
        <taxon>Eukaryota</taxon>
        <taxon>Fungi</taxon>
        <taxon>Fungi incertae sedis</taxon>
        <taxon>Mucoromycota</taxon>
        <taxon>Glomeromycotina</taxon>
        <taxon>Glomeromycetes</taxon>
        <taxon>Diversisporales</taxon>
        <taxon>Gigasporaceae</taxon>
        <taxon>Racocetra</taxon>
    </lineage>
</organism>
<comment type="caution">
    <text evidence="2">The sequence shown here is derived from an EMBL/GenBank/DDBJ whole genome shotgun (WGS) entry which is preliminary data.</text>
</comment>
<proteinExistence type="predicted"/>